<keyword evidence="5 6" id="KW-0326">Glycosidase</keyword>
<dbReference type="AlphaFoldDB" id="A0A918IF92"/>
<dbReference type="GO" id="GO:0031218">
    <property type="term" value="F:arabinogalactan endo-1,4-beta-galactosidase activity"/>
    <property type="evidence" value="ECO:0007669"/>
    <property type="project" value="UniProtKB-EC"/>
</dbReference>
<dbReference type="SUPFAM" id="SSF51445">
    <property type="entry name" value="(Trans)glycosidases"/>
    <property type="match status" value="1"/>
</dbReference>
<feature type="region of interest" description="Disordered" evidence="7">
    <location>
        <begin position="1"/>
        <end position="29"/>
    </location>
</feature>
<dbReference type="InterPro" id="IPR017853">
    <property type="entry name" value="GH"/>
</dbReference>
<reference evidence="8" key="1">
    <citation type="journal article" date="2014" name="Int. J. Syst. Evol. Microbiol.">
        <title>Complete genome sequence of Corynebacterium casei LMG S-19264T (=DSM 44701T), isolated from a smear-ripened cheese.</title>
        <authorList>
            <consortium name="US DOE Joint Genome Institute (JGI-PGF)"/>
            <person name="Walter F."/>
            <person name="Albersmeier A."/>
            <person name="Kalinowski J."/>
            <person name="Ruckert C."/>
        </authorList>
    </citation>
    <scope>NUCLEOTIDE SEQUENCE</scope>
    <source>
        <strain evidence="8">JCM 4369</strain>
    </source>
</reference>
<protein>
    <recommendedName>
        <fullName evidence="3 6">Arabinogalactan endo-beta-1,4-galactanase</fullName>
        <ecNumber evidence="3 6">3.2.1.89</ecNumber>
    </recommendedName>
</protein>
<evidence type="ECO:0000256" key="7">
    <source>
        <dbReference type="SAM" id="MobiDB-lite"/>
    </source>
</evidence>
<comment type="similarity">
    <text evidence="2 6">Belongs to the glycosyl hydrolase 53 family.</text>
</comment>
<evidence type="ECO:0000256" key="6">
    <source>
        <dbReference type="RuleBase" id="RU361192"/>
    </source>
</evidence>
<dbReference type="GO" id="GO:0015926">
    <property type="term" value="F:glucosidase activity"/>
    <property type="evidence" value="ECO:0007669"/>
    <property type="project" value="InterPro"/>
</dbReference>
<evidence type="ECO:0000256" key="1">
    <source>
        <dbReference type="ARBA" id="ARBA00001695"/>
    </source>
</evidence>
<proteinExistence type="inferred from homology"/>
<name>A0A918IF92_9ACTN</name>
<gene>
    <name evidence="8" type="ORF">GCM10010260_45890</name>
</gene>
<keyword evidence="9" id="KW-1185">Reference proteome</keyword>
<dbReference type="Proteomes" id="UP000618795">
    <property type="component" value="Unassembled WGS sequence"/>
</dbReference>
<dbReference type="Gene3D" id="3.20.20.80">
    <property type="entry name" value="Glycosidases"/>
    <property type="match status" value="1"/>
</dbReference>
<dbReference type="Pfam" id="PF07745">
    <property type="entry name" value="Glyco_hydro_53"/>
    <property type="match status" value="1"/>
</dbReference>
<dbReference type="GO" id="GO:0045490">
    <property type="term" value="P:pectin catabolic process"/>
    <property type="evidence" value="ECO:0007669"/>
    <property type="project" value="TreeGrafter"/>
</dbReference>
<dbReference type="EC" id="3.2.1.89" evidence="3 6"/>
<evidence type="ECO:0000256" key="2">
    <source>
        <dbReference type="ARBA" id="ARBA00010687"/>
    </source>
</evidence>
<dbReference type="PANTHER" id="PTHR34983">
    <property type="entry name" value="ARABINOGALACTAN ENDO-BETA-1,4-GALACTANASE A"/>
    <property type="match status" value="1"/>
</dbReference>
<evidence type="ECO:0000256" key="3">
    <source>
        <dbReference type="ARBA" id="ARBA00012556"/>
    </source>
</evidence>
<dbReference type="InterPro" id="IPR011683">
    <property type="entry name" value="Glyco_hydro_53"/>
</dbReference>
<comment type="catalytic activity">
    <reaction evidence="1 6">
        <text>The enzyme specifically hydrolyzes (1-&gt;4)-beta-D-galactosidic linkages in type I arabinogalactans.</text>
        <dbReference type="EC" id="3.2.1.89"/>
    </reaction>
</comment>
<reference evidence="8" key="2">
    <citation type="submission" date="2020-09" db="EMBL/GenBank/DDBJ databases">
        <authorList>
            <person name="Sun Q."/>
            <person name="Ohkuma M."/>
        </authorList>
    </citation>
    <scope>NUCLEOTIDE SEQUENCE</scope>
    <source>
        <strain evidence="8">JCM 4369</strain>
    </source>
</reference>
<evidence type="ECO:0000313" key="9">
    <source>
        <dbReference type="Proteomes" id="UP000618795"/>
    </source>
</evidence>
<organism evidence="8 9">
    <name type="scientific">Streptomyces filipinensis</name>
    <dbReference type="NCBI Taxonomy" id="66887"/>
    <lineage>
        <taxon>Bacteria</taxon>
        <taxon>Bacillati</taxon>
        <taxon>Actinomycetota</taxon>
        <taxon>Actinomycetes</taxon>
        <taxon>Kitasatosporales</taxon>
        <taxon>Streptomycetaceae</taxon>
        <taxon>Streptomyces</taxon>
    </lineage>
</organism>
<feature type="compositionally biased region" description="Basic residues" evidence="7">
    <location>
        <begin position="1"/>
        <end position="10"/>
    </location>
</feature>
<accession>A0A918IF92</accession>
<evidence type="ECO:0000256" key="4">
    <source>
        <dbReference type="ARBA" id="ARBA00022801"/>
    </source>
</evidence>
<sequence length="147" mass="15703">MVVRQRGRARVKSDATGLSYDGHRRGPLSDFQTPLEDAASRYGEPVFVAETAYPFTPARDDSLGNQIDTSGELVSGYPATVAGQTKWMNDVVSIVEAVPNGRGPGVFYWEATWTAGTGDGWDPADATSGNGCENRACSATTTRRCPP</sequence>
<evidence type="ECO:0000256" key="5">
    <source>
        <dbReference type="ARBA" id="ARBA00023295"/>
    </source>
</evidence>
<dbReference type="PANTHER" id="PTHR34983:SF1">
    <property type="entry name" value="ARABINOGALACTAN ENDO-BETA-1,4-GALACTANASE A"/>
    <property type="match status" value="1"/>
</dbReference>
<dbReference type="EMBL" id="BMTD01000010">
    <property type="protein sequence ID" value="GGV03799.1"/>
    <property type="molecule type" value="Genomic_DNA"/>
</dbReference>
<evidence type="ECO:0000313" key="8">
    <source>
        <dbReference type="EMBL" id="GGV03799.1"/>
    </source>
</evidence>
<keyword evidence="4 6" id="KW-0378">Hydrolase</keyword>
<comment type="caution">
    <text evidence="8">The sequence shown here is derived from an EMBL/GenBank/DDBJ whole genome shotgun (WGS) entry which is preliminary data.</text>
</comment>